<dbReference type="EMBL" id="CAJNAQ010000005">
    <property type="protein sequence ID" value="CAE6501090.1"/>
    <property type="molecule type" value="Genomic_DNA"/>
</dbReference>
<proteinExistence type="predicted"/>
<comment type="caution">
    <text evidence="1">The sequence shown here is derived from an EMBL/GenBank/DDBJ whole genome shotgun (WGS) entry which is preliminary data.</text>
</comment>
<organism evidence="1 2">
    <name type="scientific">Candidatus Nitrosotenuis uzonensis</name>
    <dbReference type="NCBI Taxonomy" id="1407055"/>
    <lineage>
        <taxon>Archaea</taxon>
        <taxon>Nitrososphaerota</taxon>
        <taxon>Candidatus Nitrosotenuis</taxon>
    </lineage>
</organism>
<reference evidence="1" key="1">
    <citation type="submission" date="2021-02" db="EMBL/GenBank/DDBJ databases">
        <authorList>
            <person name="Han P."/>
        </authorList>
    </citation>
    <scope>NUCLEOTIDE SEQUENCE</scope>
    <source>
        <strain evidence="1">Candidatus Nitrosotenuis uzonensis 5A</strain>
    </source>
</reference>
<dbReference type="Proteomes" id="UP000655759">
    <property type="component" value="Unassembled WGS sequence"/>
</dbReference>
<evidence type="ECO:0000313" key="1">
    <source>
        <dbReference type="EMBL" id="CAE6501090.1"/>
    </source>
</evidence>
<evidence type="ECO:0000313" key="2">
    <source>
        <dbReference type="Proteomes" id="UP000655759"/>
    </source>
</evidence>
<protein>
    <submittedName>
        <fullName evidence="1">Uncharacterized protein</fullName>
    </submittedName>
</protein>
<dbReference type="AlphaFoldDB" id="A0A812F3T5"/>
<sequence>MCFWRSEEASYIKKTVWLKGETGRFELGLRRCGKGGFGLKELESAESLNFWYQK</sequence>
<accession>A0A812F3T5</accession>
<name>A0A812F3T5_9ARCH</name>
<gene>
    <name evidence="1" type="ORF">NUZ5A_51112</name>
</gene>